<feature type="region of interest" description="Disordered" evidence="6">
    <location>
        <begin position="1"/>
        <end position="51"/>
    </location>
</feature>
<feature type="transmembrane region" description="Helical" evidence="7">
    <location>
        <begin position="78"/>
        <end position="102"/>
    </location>
</feature>
<dbReference type="PANTHER" id="PTHR45724:SF13">
    <property type="entry name" value="AQUAPORIN NIP1-1-RELATED"/>
    <property type="match status" value="1"/>
</dbReference>
<dbReference type="EMBL" id="CAMXCT010003334">
    <property type="protein sequence ID" value="CAI4003821.1"/>
    <property type="molecule type" value="Genomic_DNA"/>
</dbReference>
<dbReference type="PROSITE" id="PS00221">
    <property type="entry name" value="MIP"/>
    <property type="match status" value="2"/>
</dbReference>
<evidence type="ECO:0000313" key="9">
    <source>
        <dbReference type="EMBL" id="CAL1157196.1"/>
    </source>
</evidence>
<feature type="transmembrane region" description="Helical" evidence="7">
    <location>
        <begin position="516"/>
        <end position="537"/>
    </location>
</feature>
<evidence type="ECO:0000256" key="5">
    <source>
        <dbReference type="ARBA" id="ARBA00023136"/>
    </source>
</evidence>
<sequence length="570" mass="57737">MAATSADAERSLLEGDATGSYGATGAPQASPADASAPGAGAAGSGAEPPRMSPEQILAEITRNADAYKKMFVNALMGGLAPLITEAFGTFVLVFTVGCAVASPTPSPWAPLTIATVLTVMVYATYNISGAQLNPAVTFALTLLGKKTWSKMVGNWIFQFMGAFLAASVYKIICAPHLAVVAPVPPFHVGYSLGAEALYTGLLVFVVLNCAARPSKEPNQCFGLAIGFAFLGSGYACGHISGAALNPAVALPLGLGGGKDAQWAFCWFGAELVGAGLATGLYWLLRRSELQVAAEVAAAPAAQAAVEGDTGAAAPGTLEGPSTLMRCLAEALGTFMLMVTVGLNIVSGSRATAYSAAAMVMCMIYAVGDISGGHFNPAVTLAVVLGGRGKITKALAAKYVLAQLAAAALAGLVYAVYHMGSAVSEKSIKLVPGHGYSVLQAALAELVATMVLSYTVLTVATVEGYVKDVAGLVVAYALTAGSFAVGSVSGGEVNPAVVLGLVLGNVVNPGKGGMGPAMSWIALLLCEFLGACVAAAFFRITHRQEFLPKEAKKDVKGLQDAAGADVEAPSA</sequence>
<proteinExistence type="predicted"/>
<dbReference type="Pfam" id="PF00230">
    <property type="entry name" value="MIP"/>
    <property type="match status" value="2"/>
</dbReference>
<dbReference type="AlphaFoldDB" id="A0A9P1G8P2"/>
<feature type="transmembrane region" description="Helical" evidence="7">
    <location>
        <begin position="108"/>
        <end position="125"/>
    </location>
</feature>
<feature type="transmembrane region" description="Helical" evidence="7">
    <location>
        <begin position="221"/>
        <end position="240"/>
    </location>
</feature>
<gene>
    <name evidence="8" type="ORF">C1SCF055_LOCUS29651</name>
</gene>
<evidence type="ECO:0000256" key="3">
    <source>
        <dbReference type="ARBA" id="ARBA00022692"/>
    </source>
</evidence>
<evidence type="ECO:0000313" key="10">
    <source>
        <dbReference type="EMBL" id="CAL4791133.1"/>
    </source>
</evidence>
<dbReference type="InterPro" id="IPR022357">
    <property type="entry name" value="MIP_CS"/>
</dbReference>
<dbReference type="EMBL" id="CAMXCT020003334">
    <property type="protein sequence ID" value="CAL1157196.1"/>
    <property type="molecule type" value="Genomic_DNA"/>
</dbReference>
<feature type="transmembrane region" description="Helical" evidence="7">
    <location>
        <begin position="468"/>
        <end position="488"/>
    </location>
</feature>
<feature type="transmembrane region" description="Helical" evidence="7">
    <location>
        <begin position="260"/>
        <end position="284"/>
    </location>
</feature>
<feature type="compositionally biased region" description="Low complexity" evidence="6">
    <location>
        <begin position="25"/>
        <end position="49"/>
    </location>
</feature>
<keyword evidence="11" id="KW-1185">Reference proteome</keyword>
<dbReference type="InterPro" id="IPR023271">
    <property type="entry name" value="Aquaporin-like"/>
</dbReference>
<dbReference type="PRINTS" id="PR00783">
    <property type="entry name" value="MINTRINSICP"/>
</dbReference>
<dbReference type="InterPro" id="IPR034294">
    <property type="entry name" value="Aquaporin_transptr"/>
</dbReference>
<evidence type="ECO:0000313" key="11">
    <source>
        <dbReference type="Proteomes" id="UP001152797"/>
    </source>
</evidence>
<comment type="subcellular location">
    <subcellularLocation>
        <location evidence="1">Membrane</location>
        <topology evidence="1">Multi-pass membrane protein</topology>
    </subcellularLocation>
</comment>
<feature type="transmembrane region" description="Helical" evidence="7">
    <location>
        <begin position="155"/>
        <end position="178"/>
    </location>
</feature>
<evidence type="ECO:0000256" key="7">
    <source>
        <dbReference type="SAM" id="Phobius"/>
    </source>
</evidence>
<evidence type="ECO:0000313" key="8">
    <source>
        <dbReference type="EMBL" id="CAI4003821.1"/>
    </source>
</evidence>
<name>A0A9P1G8P2_9DINO</name>
<protein>
    <submittedName>
        <fullName evidence="10">Aquaporin NIP2-1</fullName>
    </submittedName>
</protein>
<feature type="transmembrane region" description="Helical" evidence="7">
    <location>
        <begin position="190"/>
        <end position="209"/>
    </location>
</feature>
<keyword evidence="2" id="KW-0813">Transport</keyword>
<comment type="caution">
    <text evidence="8">The sequence shown here is derived from an EMBL/GenBank/DDBJ whole genome shotgun (WGS) entry which is preliminary data.</text>
</comment>
<dbReference type="PANTHER" id="PTHR45724">
    <property type="entry name" value="AQUAPORIN NIP2-1"/>
    <property type="match status" value="1"/>
</dbReference>
<dbReference type="SUPFAM" id="SSF81338">
    <property type="entry name" value="Aquaporin-like"/>
    <property type="match status" value="2"/>
</dbReference>
<feature type="transmembrane region" description="Helical" evidence="7">
    <location>
        <begin position="436"/>
        <end position="456"/>
    </location>
</feature>
<evidence type="ECO:0000256" key="1">
    <source>
        <dbReference type="ARBA" id="ARBA00004141"/>
    </source>
</evidence>
<organism evidence="8">
    <name type="scientific">Cladocopium goreaui</name>
    <dbReference type="NCBI Taxonomy" id="2562237"/>
    <lineage>
        <taxon>Eukaryota</taxon>
        <taxon>Sar</taxon>
        <taxon>Alveolata</taxon>
        <taxon>Dinophyceae</taxon>
        <taxon>Suessiales</taxon>
        <taxon>Symbiodiniaceae</taxon>
        <taxon>Cladocopium</taxon>
    </lineage>
</organism>
<reference evidence="8" key="1">
    <citation type="submission" date="2022-10" db="EMBL/GenBank/DDBJ databases">
        <authorList>
            <person name="Chen Y."/>
            <person name="Dougan E. K."/>
            <person name="Chan C."/>
            <person name="Rhodes N."/>
            <person name="Thang M."/>
        </authorList>
    </citation>
    <scope>NUCLEOTIDE SEQUENCE</scope>
</reference>
<feature type="transmembrane region" description="Helical" evidence="7">
    <location>
        <begin position="352"/>
        <end position="374"/>
    </location>
</feature>
<dbReference type="InterPro" id="IPR000425">
    <property type="entry name" value="MIP"/>
</dbReference>
<keyword evidence="5 7" id="KW-0472">Membrane</keyword>
<dbReference type="OrthoDB" id="204128at2759"/>
<keyword evidence="3 7" id="KW-0812">Transmembrane</keyword>
<dbReference type="Proteomes" id="UP001152797">
    <property type="component" value="Unassembled WGS sequence"/>
</dbReference>
<evidence type="ECO:0000256" key="4">
    <source>
        <dbReference type="ARBA" id="ARBA00022989"/>
    </source>
</evidence>
<dbReference type="Gene3D" id="1.20.1080.10">
    <property type="entry name" value="Glycerol uptake facilitator protein"/>
    <property type="match status" value="2"/>
</dbReference>
<accession>A0A9P1G8P2</accession>
<feature type="transmembrane region" description="Helical" evidence="7">
    <location>
        <begin position="326"/>
        <end position="346"/>
    </location>
</feature>
<feature type="transmembrane region" description="Helical" evidence="7">
    <location>
        <begin position="395"/>
        <end position="416"/>
    </location>
</feature>
<dbReference type="GO" id="GO:0015267">
    <property type="term" value="F:channel activity"/>
    <property type="evidence" value="ECO:0007669"/>
    <property type="project" value="InterPro"/>
</dbReference>
<evidence type="ECO:0000256" key="2">
    <source>
        <dbReference type="ARBA" id="ARBA00022448"/>
    </source>
</evidence>
<evidence type="ECO:0000256" key="6">
    <source>
        <dbReference type="SAM" id="MobiDB-lite"/>
    </source>
</evidence>
<keyword evidence="4 7" id="KW-1133">Transmembrane helix</keyword>
<dbReference type="EMBL" id="CAMXCT030003334">
    <property type="protein sequence ID" value="CAL4791133.1"/>
    <property type="molecule type" value="Genomic_DNA"/>
</dbReference>
<reference evidence="9" key="2">
    <citation type="submission" date="2024-04" db="EMBL/GenBank/DDBJ databases">
        <authorList>
            <person name="Chen Y."/>
            <person name="Shah S."/>
            <person name="Dougan E. K."/>
            <person name="Thang M."/>
            <person name="Chan C."/>
        </authorList>
    </citation>
    <scope>NUCLEOTIDE SEQUENCE [LARGE SCALE GENOMIC DNA]</scope>
</reference>
<dbReference type="GO" id="GO:0016020">
    <property type="term" value="C:membrane"/>
    <property type="evidence" value="ECO:0007669"/>
    <property type="project" value="UniProtKB-SubCell"/>
</dbReference>